<accession>A0A1L6JAE1</accession>
<feature type="transmembrane region" description="Helical" evidence="1">
    <location>
        <begin position="270"/>
        <end position="288"/>
    </location>
</feature>
<sequence length="299" mass="31419">MPDPAAMHTNHTVRGLTLFMAGLVLFACMDTTIKYLAASYPVPLIAAVRYAVNLVLMTALLAPFHGREIARTRRTGLVLVRACALALGTLAAGLALQRMPVAETMSIIFVAPIMVILASGPLLGERVSRSGYIAAATGFVGILLIARPGSGLDPAGVFWALLAMTTTTAYQLLSRVLTASESTIALLFYSALVGTIAYGIAAPWFIGGPQPGLFEMLLLISTGVYGGLGHFLFTAAYRHAPASLLAPANYAQLLWAALLGWLVFGHIPDQWGLTGMAVIAGAGVFAAIGTRRPPVKRSV</sequence>
<feature type="transmembrane region" description="Helical" evidence="1">
    <location>
        <begin position="244"/>
        <end position="264"/>
    </location>
</feature>
<keyword evidence="1" id="KW-1133">Transmembrane helix</keyword>
<proteinExistence type="predicted"/>
<evidence type="ECO:0000313" key="3">
    <source>
        <dbReference type="EMBL" id="APR52895.1"/>
    </source>
</evidence>
<dbReference type="GO" id="GO:0016020">
    <property type="term" value="C:membrane"/>
    <property type="evidence" value="ECO:0007669"/>
    <property type="project" value="InterPro"/>
</dbReference>
<feature type="domain" description="EamA" evidence="2">
    <location>
        <begin position="155"/>
        <end position="281"/>
    </location>
</feature>
<evidence type="ECO:0000256" key="1">
    <source>
        <dbReference type="SAM" id="Phobius"/>
    </source>
</evidence>
<feature type="transmembrane region" description="Helical" evidence="1">
    <location>
        <begin position="76"/>
        <end position="95"/>
    </location>
</feature>
<feature type="transmembrane region" description="Helical" evidence="1">
    <location>
        <begin position="107"/>
        <end position="124"/>
    </location>
</feature>
<name>A0A1L6JAE1_9SPHN</name>
<keyword evidence="1" id="KW-0472">Membrane</keyword>
<dbReference type="STRING" id="93064.BRX40_11100"/>
<feature type="transmembrane region" description="Helical" evidence="1">
    <location>
        <begin position="218"/>
        <end position="237"/>
    </location>
</feature>
<feature type="transmembrane region" description="Helical" evidence="1">
    <location>
        <begin position="16"/>
        <end position="38"/>
    </location>
</feature>
<keyword evidence="4" id="KW-1185">Reference proteome</keyword>
<dbReference type="GeneID" id="44133110"/>
<dbReference type="PANTHER" id="PTHR22911:SF103">
    <property type="entry name" value="BLR2811 PROTEIN"/>
    <property type="match status" value="1"/>
</dbReference>
<evidence type="ECO:0000259" key="2">
    <source>
        <dbReference type="Pfam" id="PF00892"/>
    </source>
</evidence>
<protein>
    <submittedName>
        <fullName evidence="3">EamA family transporter</fullName>
    </submittedName>
</protein>
<dbReference type="SUPFAM" id="SSF103481">
    <property type="entry name" value="Multidrug resistance efflux transporter EmrE"/>
    <property type="match status" value="2"/>
</dbReference>
<dbReference type="AlphaFoldDB" id="A0A1L6JAE1"/>
<organism evidence="3 4">
    <name type="scientific">Sphingomonas koreensis</name>
    <dbReference type="NCBI Taxonomy" id="93064"/>
    <lineage>
        <taxon>Bacteria</taxon>
        <taxon>Pseudomonadati</taxon>
        <taxon>Pseudomonadota</taxon>
        <taxon>Alphaproteobacteria</taxon>
        <taxon>Sphingomonadales</taxon>
        <taxon>Sphingomonadaceae</taxon>
        <taxon>Sphingomonas</taxon>
    </lineage>
</organism>
<feature type="domain" description="EamA" evidence="2">
    <location>
        <begin position="14"/>
        <end position="146"/>
    </location>
</feature>
<dbReference type="InterPro" id="IPR037185">
    <property type="entry name" value="EmrE-like"/>
</dbReference>
<keyword evidence="1" id="KW-0812">Transmembrane</keyword>
<dbReference type="InterPro" id="IPR000620">
    <property type="entry name" value="EamA_dom"/>
</dbReference>
<dbReference type="KEGG" id="skr:BRX40_11100"/>
<feature type="transmembrane region" description="Helical" evidence="1">
    <location>
        <begin position="131"/>
        <end position="150"/>
    </location>
</feature>
<feature type="transmembrane region" description="Helical" evidence="1">
    <location>
        <begin position="156"/>
        <end position="173"/>
    </location>
</feature>
<gene>
    <name evidence="3" type="ORF">BRX40_11100</name>
</gene>
<dbReference type="RefSeq" id="WP_075151614.1">
    <property type="nucleotide sequence ID" value="NZ_CP018820.1"/>
</dbReference>
<dbReference type="EMBL" id="CP018820">
    <property type="protein sequence ID" value="APR52895.1"/>
    <property type="molecule type" value="Genomic_DNA"/>
</dbReference>
<feature type="transmembrane region" description="Helical" evidence="1">
    <location>
        <begin position="44"/>
        <end position="64"/>
    </location>
</feature>
<dbReference type="Pfam" id="PF00892">
    <property type="entry name" value="EamA"/>
    <property type="match status" value="2"/>
</dbReference>
<reference evidence="4" key="1">
    <citation type="submission" date="2016-12" db="EMBL/GenBank/DDBJ databases">
        <title>Whole genome sequencing of Sphingomonas sp. ABOJV.</title>
        <authorList>
            <person name="Conlan S."/>
            <person name="Thomas P.J."/>
            <person name="Mullikin J."/>
            <person name="Palmore T.N."/>
            <person name="Frank K.M."/>
            <person name="Segre J.A."/>
        </authorList>
    </citation>
    <scope>NUCLEOTIDE SEQUENCE [LARGE SCALE GENOMIC DNA]</scope>
    <source>
        <strain evidence="4">ABOJV</strain>
    </source>
</reference>
<feature type="transmembrane region" description="Helical" evidence="1">
    <location>
        <begin position="185"/>
        <end position="206"/>
    </location>
</feature>
<evidence type="ECO:0000313" key="4">
    <source>
        <dbReference type="Proteomes" id="UP000185161"/>
    </source>
</evidence>
<dbReference type="Proteomes" id="UP000185161">
    <property type="component" value="Chromosome"/>
</dbReference>
<dbReference type="PANTHER" id="PTHR22911">
    <property type="entry name" value="ACYL-MALONYL CONDENSING ENZYME-RELATED"/>
    <property type="match status" value="1"/>
</dbReference>